<reference evidence="7" key="2">
    <citation type="submission" date="2020-09" db="EMBL/GenBank/DDBJ databases">
        <authorList>
            <person name="Sun Q."/>
            <person name="Zhou Y."/>
        </authorList>
    </citation>
    <scope>NUCLEOTIDE SEQUENCE</scope>
    <source>
        <strain evidence="7">CGMCC 1.14988</strain>
    </source>
</reference>
<dbReference type="EC" id="2.1.1.-" evidence="6"/>
<dbReference type="Proteomes" id="UP000650511">
    <property type="component" value="Unassembled WGS sequence"/>
</dbReference>
<dbReference type="PANTHER" id="PTHR31760">
    <property type="entry name" value="S-ADENOSYL-L-METHIONINE-DEPENDENT METHYLTRANSFERASES SUPERFAMILY PROTEIN"/>
    <property type="match status" value="1"/>
</dbReference>
<keyword evidence="4 6" id="KW-0808">Transferase</keyword>
<dbReference type="InterPro" id="IPR003682">
    <property type="entry name" value="rRNA_ssu_MeTfrase_G"/>
</dbReference>
<dbReference type="AlphaFoldDB" id="A0A8J3AC21"/>
<dbReference type="GO" id="GO:0005829">
    <property type="term" value="C:cytosol"/>
    <property type="evidence" value="ECO:0007669"/>
    <property type="project" value="TreeGrafter"/>
</dbReference>
<dbReference type="EMBL" id="BMHA01000001">
    <property type="protein sequence ID" value="GGI03121.1"/>
    <property type="molecule type" value="Genomic_DNA"/>
</dbReference>
<evidence type="ECO:0000256" key="2">
    <source>
        <dbReference type="ARBA" id="ARBA00022552"/>
    </source>
</evidence>
<keyword evidence="8" id="KW-1185">Reference proteome</keyword>
<evidence type="ECO:0000313" key="8">
    <source>
        <dbReference type="Proteomes" id="UP000650511"/>
    </source>
</evidence>
<feature type="binding site" evidence="6">
    <location>
        <position position="65"/>
    </location>
    <ligand>
        <name>S-adenosyl-L-methionine</name>
        <dbReference type="ChEBI" id="CHEBI:59789"/>
    </ligand>
</feature>
<keyword evidence="1 6" id="KW-0963">Cytoplasm</keyword>
<proteinExistence type="inferred from homology"/>
<keyword evidence="3 6" id="KW-0489">Methyltransferase</keyword>
<dbReference type="Pfam" id="PF02527">
    <property type="entry name" value="GidB"/>
    <property type="match status" value="1"/>
</dbReference>
<protein>
    <recommendedName>
        <fullName evidence="6">Ribosomal RNA small subunit methyltransferase G</fullName>
        <ecNumber evidence="6">2.1.1.-</ecNumber>
    </recommendedName>
    <alternativeName>
        <fullName evidence="6">16S rRNA 7-methylguanosine methyltransferase</fullName>
        <shortName evidence="6">16S rRNA m7G methyltransferase</shortName>
    </alternativeName>
</protein>
<feature type="binding site" evidence="6">
    <location>
        <position position="128"/>
    </location>
    <ligand>
        <name>S-adenosyl-L-methionine</name>
        <dbReference type="ChEBI" id="CHEBI:59789"/>
    </ligand>
</feature>
<feature type="binding site" evidence="6">
    <location>
        <begin position="83"/>
        <end position="85"/>
    </location>
    <ligand>
        <name>S-adenosyl-L-methionine</name>
        <dbReference type="ChEBI" id="CHEBI:59789"/>
    </ligand>
</feature>
<dbReference type="PANTHER" id="PTHR31760:SF0">
    <property type="entry name" value="S-ADENOSYL-L-METHIONINE-DEPENDENT METHYLTRANSFERASES SUPERFAMILY PROTEIN"/>
    <property type="match status" value="1"/>
</dbReference>
<sequence length="201" mass="21953">MPDLSDRQRSQLETFVTAVEQSPHNLVSRQAKADLRTRHLSESLRFAHGLPAGPRLLDVGSGGGFPGIVIAVVRPDLRVELLEATGKKATFLRNTAKNLGLPVIVHHGRAEDLARSELRGRFDLVTARAVAALDRLLPWTMPFLRPGGELHAIKGARWREELEASDRALGSLGAVVVETPDASHDVREDGPFVVRIVRSST</sequence>
<keyword evidence="2 6" id="KW-0698">rRNA processing</keyword>
<evidence type="ECO:0000256" key="6">
    <source>
        <dbReference type="HAMAP-Rule" id="MF_00074"/>
    </source>
</evidence>
<dbReference type="SUPFAM" id="SSF53335">
    <property type="entry name" value="S-adenosyl-L-methionine-dependent methyltransferases"/>
    <property type="match status" value="1"/>
</dbReference>
<feature type="binding site" evidence="6">
    <location>
        <begin position="110"/>
        <end position="111"/>
    </location>
    <ligand>
        <name>S-adenosyl-L-methionine</name>
        <dbReference type="ChEBI" id="CHEBI:59789"/>
    </ligand>
</feature>
<name>A0A8J3AC21_9ACTN</name>
<dbReference type="GO" id="GO:0070043">
    <property type="term" value="F:rRNA (guanine-N7-)-methyltransferase activity"/>
    <property type="evidence" value="ECO:0007669"/>
    <property type="project" value="UniProtKB-UniRule"/>
</dbReference>
<organism evidence="7 8">
    <name type="scientific">Egicoccus halophilus</name>
    <dbReference type="NCBI Taxonomy" id="1670830"/>
    <lineage>
        <taxon>Bacteria</taxon>
        <taxon>Bacillati</taxon>
        <taxon>Actinomycetota</taxon>
        <taxon>Nitriliruptoria</taxon>
        <taxon>Egicoccales</taxon>
        <taxon>Egicoccaceae</taxon>
        <taxon>Egicoccus</taxon>
    </lineage>
</organism>
<reference evidence="7" key="1">
    <citation type="journal article" date="2014" name="Int. J. Syst. Evol. Microbiol.">
        <title>Complete genome sequence of Corynebacterium casei LMG S-19264T (=DSM 44701T), isolated from a smear-ripened cheese.</title>
        <authorList>
            <consortium name="US DOE Joint Genome Institute (JGI-PGF)"/>
            <person name="Walter F."/>
            <person name="Albersmeier A."/>
            <person name="Kalinowski J."/>
            <person name="Ruckert C."/>
        </authorList>
    </citation>
    <scope>NUCLEOTIDE SEQUENCE</scope>
    <source>
        <strain evidence="7">CGMCC 1.14988</strain>
    </source>
</reference>
<comment type="subcellular location">
    <subcellularLocation>
        <location evidence="6">Cytoplasm</location>
    </subcellularLocation>
</comment>
<dbReference type="NCBIfam" id="TIGR00138">
    <property type="entry name" value="rsmG_gidB"/>
    <property type="match status" value="1"/>
</dbReference>
<accession>A0A8J3AC21</accession>
<evidence type="ECO:0000256" key="3">
    <source>
        <dbReference type="ARBA" id="ARBA00022603"/>
    </source>
</evidence>
<dbReference type="HAMAP" id="MF_00074">
    <property type="entry name" value="16SrRNA_methyltr_G"/>
    <property type="match status" value="1"/>
</dbReference>
<comment type="similarity">
    <text evidence="6">Belongs to the methyltransferase superfamily. RNA methyltransferase RsmG family.</text>
</comment>
<dbReference type="PIRSF" id="PIRSF003078">
    <property type="entry name" value="GidB"/>
    <property type="match status" value="1"/>
</dbReference>
<evidence type="ECO:0000313" key="7">
    <source>
        <dbReference type="EMBL" id="GGI03121.1"/>
    </source>
</evidence>
<dbReference type="Gene3D" id="3.40.50.150">
    <property type="entry name" value="Vaccinia Virus protein VP39"/>
    <property type="match status" value="1"/>
</dbReference>
<gene>
    <name evidence="6" type="primary">rsmG</name>
    <name evidence="7" type="ORF">GCM10011354_02690</name>
</gene>
<comment type="function">
    <text evidence="6">Specifically methylates the N7 position of a guanine in 16S rRNA.</text>
</comment>
<feature type="binding site" evidence="6">
    <location>
        <position position="60"/>
    </location>
    <ligand>
        <name>S-adenosyl-L-methionine</name>
        <dbReference type="ChEBI" id="CHEBI:59789"/>
    </ligand>
</feature>
<evidence type="ECO:0000256" key="1">
    <source>
        <dbReference type="ARBA" id="ARBA00022490"/>
    </source>
</evidence>
<comment type="caution">
    <text evidence="7">The sequence shown here is derived from an EMBL/GenBank/DDBJ whole genome shotgun (WGS) entry which is preliminary data.</text>
</comment>
<dbReference type="InterPro" id="IPR029063">
    <property type="entry name" value="SAM-dependent_MTases_sf"/>
</dbReference>
<evidence type="ECO:0000256" key="5">
    <source>
        <dbReference type="ARBA" id="ARBA00022691"/>
    </source>
</evidence>
<keyword evidence="5 6" id="KW-0949">S-adenosyl-L-methionine</keyword>
<evidence type="ECO:0000256" key="4">
    <source>
        <dbReference type="ARBA" id="ARBA00022679"/>
    </source>
</evidence>